<dbReference type="InterPro" id="IPR004155">
    <property type="entry name" value="PBS_lyase_HEAT"/>
</dbReference>
<dbReference type="PANTHER" id="PTHR12697">
    <property type="entry name" value="PBS LYASE HEAT-LIKE PROTEIN"/>
    <property type="match status" value="1"/>
</dbReference>
<keyword evidence="1" id="KW-0732">Signal</keyword>
<organism evidence="2 3">
    <name type="scientific">Posidoniimonas corsicana</name>
    <dbReference type="NCBI Taxonomy" id="1938618"/>
    <lineage>
        <taxon>Bacteria</taxon>
        <taxon>Pseudomonadati</taxon>
        <taxon>Planctomycetota</taxon>
        <taxon>Planctomycetia</taxon>
        <taxon>Pirellulales</taxon>
        <taxon>Lacipirellulaceae</taxon>
        <taxon>Posidoniimonas</taxon>
    </lineage>
</organism>
<dbReference type="SUPFAM" id="SSF48371">
    <property type="entry name" value="ARM repeat"/>
    <property type="match status" value="2"/>
</dbReference>
<reference evidence="2 3" key="1">
    <citation type="submission" date="2019-02" db="EMBL/GenBank/DDBJ databases">
        <title>Deep-cultivation of Planctomycetes and their phenomic and genomic characterization uncovers novel biology.</title>
        <authorList>
            <person name="Wiegand S."/>
            <person name="Jogler M."/>
            <person name="Boedeker C."/>
            <person name="Pinto D."/>
            <person name="Vollmers J."/>
            <person name="Rivas-Marin E."/>
            <person name="Kohn T."/>
            <person name="Peeters S.H."/>
            <person name="Heuer A."/>
            <person name="Rast P."/>
            <person name="Oberbeckmann S."/>
            <person name="Bunk B."/>
            <person name="Jeske O."/>
            <person name="Meyerdierks A."/>
            <person name="Storesund J.E."/>
            <person name="Kallscheuer N."/>
            <person name="Luecker S."/>
            <person name="Lage O.M."/>
            <person name="Pohl T."/>
            <person name="Merkel B.J."/>
            <person name="Hornburger P."/>
            <person name="Mueller R.-W."/>
            <person name="Bruemmer F."/>
            <person name="Labrenz M."/>
            <person name="Spormann A.M."/>
            <person name="Op Den Camp H."/>
            <person name="Overmann J."/>
            <person name="Amann R."/>
            <person name="Jetten M.S.M."/>
            <person name="Mascher T."/>
            <person name="Medema M.H."/>
            <person name="Devos D.P."/>
            <person name="Kaster A.-K."/>
            <person name="Ovreas L."/>
            <person name="Rohde M."/>
            <person name="Galperin M.Y."/>
            <person name="Jogler C."/>
        </authorList>
    </citation>
    <scope>NUCLEOTIDE SEQUENCE [LARGE SCALE GENOMIC DNA]</scope>
    <source>
        <strain evidence="2 3">KOR34</strain>
    </source>
</reference>
<dbReference type="OrthoDB" id="247405at2"/>
<evidence type="ECO:0000313" key="2">
    <source>
        <dbReference type="EMBL" id="TWT37208.1"/>
    </source>
</evidence>
<dbReference type="AlphaFoldDB" id="A0A5C5VEY8"/>
<feature type="chain" id="PRO_5022679640" evidence="1">
    <location>
        <begin position="23"/>
        <end position="559"/>
    </location>
</feature>
<dbReference type="InterPro" id="IPR011989">
    <property type="entry name" value="ARM-like"/>
</dbReference>
<dbReference type="Pfam" id="PF13646">
    <property type="entry name" value="HEAT_2"/>
    <property type="match status" value="2"/>
</dbReference>
<comment type="caution">
    <text evidence="2">The sequence shown here is derived from an EMBL/GenBank/DDBJ whole genome shotgun (WGS) entry which is preliminary data.</text>
</comment>
<evidence type="ECO:0000256" key="1">
    <source>
        <dbReference type="SAM" id="SignalP"/>
    </source>
</evidence>
<dbReference type="InterPro" id="IPR016024">
    <property type="entry name" value="ARM-type_fold"/>
</dbReference>
<gene>
    <name evidence="2" type="ORF">KOR34_21550</name>
</gene>
<dbReference type="RefSeq" id="WP_146564557.1">
    <property type="nucleotide sequence ID" value="NZ_SIHJ01000001.1"/>
</dbReference>
<accession>A0A5C5VEY8</accession>
<evidence type="ECO:0000313" key="3">
    <source>
        <dbReference type="Proteomes" id="UP000316714"/>
    </source>
</evidence>
<dbReference type="Gene3D" id="1.25.10.10">
    <property type="entry name" value="Leucine-rich Repeat Variant"/>
    <property type="match status" value="4"/>
</dbReference>
<sequence length="559" mass="57591" precursor="true">MLRSLLLTFAALAALAPAGLRADVSTYETIDDLGFSPSAESAQQLTGYLSSDDPQQRWRAARALGNLGHKPAAAPIAELLSDEDPVVQVHAMIALTRIGDTSPEVVDAIMAKVGSPDERVARTALQTLKQLKPGPEKLAAALEKALQSEQQSVMVHALEALVDAGGAATPLLKKALANDKSAYLAALAISEIGAPCAETSGELTKLLLRSNDPLVQQQAMLALAAIGDPAQNAAPVVQKLAAETEIDSQRIAACYTLAMLGDESSTELLRRLSGEGGEFQQMVATWSIAVLHPNDPDAQQAALKKLAEGLKSDRPEVHDAAAVGLNKLNAPTEDVAAAMLAALQGASDTQKSNIAAGLANLGADKVLDRATTALSNPQFADVAIEVIGRLGPDAAPAVDALAAKLKDATPDQATRIRFALGAIGTAAASASGEIAAGLAEDSQAARHSALYALRETGGAAAARDQLAAFMKSTSDEFDKLAAAWALAGMQPSGEQLAAAAEVLKQGLKSQDPQLQIDTIDAIGRLGVAGTPLKAQLQAIASSDDHSDVRQAAADVLGQM</sequence>
<feature type="signal peptide" evidence="1">
    <location>
        <begin position="1"/>
        <end position="22"/>
    </location>
</feature>
<protein>
    <submittedName>
        <fullName evidence="2">HEAT repeat protein</fullName>
    </submittedName>
</protein>
<dbReference type="SMART" id="SM00567">
    <property type="entry name" value="EZ_HEAT"/>
    <property type="match status" value="8"/>
</dbReference>
<name>A0A5C5VEY8_9BACT</name>
<dbReference type="Proteomes" id="UP000316714">
    <property type="component" value="Unassembled WGS sequence"/>
</dbReference>
<dbReference type="GO" id="GO:0016491">
    <property type="term" value="F:oxidoreductase activity"/>
    <property type="evidence" value="ECO:0007669"/>
    <property type="project" value="TreeGrafter"/>
</dbReference>
<keyword evidence="3" id="KW-1185">Reference proteome</keyword>
<proteinExistence type="predicted"/>
<dbReference type="EMBL" id="SIHJ01000001">
    <property type="protein sequence ID" value="TWT37208.1"/>
    <property type="molecule type" value="Genomic_DNA"/>
</dbReference>
<dbReference type="PANTHER" id="PTHR12697:SF5">
    <property type="entry name" value="DEOXYHYPUSINE HYDROXYLASE"/>
    <property type="match status" value="1"/>
</dbReference>